<evidence type="ECO:0000313" key="2">
    <source>
        <dbReference type="Proteomes" id="UP001314205"/>
    </source>
</evidence>
<name>A0AAV1KJF8_9NEOP</name>
<keyword evidence="2" id="KW-1185">Reference proteome</keyword>
<proteinExistence type="predicted"/>
<dbReference type="AlphaFoldDB" id="A0AAV1KJF8"/>
<accession>A0AAV1KJF8</accession>
<reference evidence="1 2" key="1">
    <citation type="submission" date="2023-11" db="EMBL/GenBank/DDBJ databases">
        <authorList>
            <person name="Hedman E."/>
            <person name="Englund M."/>
            <person name="Stromberg M."/>
            <person name="Nyberg Akerstrom W."/>
            <person name="Nylinder S."/>
            <person name="Jareborg N."/>
            <person name="Kallberg Y."/>
            <person name="Kronander E."/>
        </authorList>
    </citation>
    <scope>NUCLEOTIDE SEQUENCE [LARGE SCALE GENOMIC DNA]</scope>
</reference>
<gene>
    <name evidence="1" type="ORF">PARMNEM_LOCUS4074</name>
</gene>
<dbReference type="EMBL" id="CAVLGL010000046">
    <property type="protein sequence ID" value="CAK1582565.1"/>
    <property type="molecule type" value="Genomic_DNA"/>
</dbReference>
<protein>
    <submittedName>
        <fullName evidence="1">Uncharacterized protein</fullName>
    </submittedName>
</protein>
<sequence length="176" mass="20398">MCSIRVNIRYHYLFACLNNKIYFQGPYNVAWGKYDVCHGPKRANVTKFTTSLTVEKNNHYIGVINITFLEQTVIEEFKMSVFAIKEKRKILLWNQIVVKPCQHFALAAVIETYVDAKNCVVRKGSYNCNLNFTETLHNFIGTSFFYGEFMMKTVVFSKKGNIACLIFNPIFTKKTT</sequence>
<comment type="caution">
    <text evidence="1">The sequence shown here is derived from an EMBL/GenBank/DDBJ whole genome shotgun (WGS) entry which is preliminary data.</text>
</comment>
<organism evidence="1 2">
    <name type="scientific">Parnassius mnemosyne</name>
    <name type="common">clouded apollo</name>
    <dbReference type="NCBI Taxonomy" id="213953"/>
    <lineage>
        <taxon>Eukaryota</taxon>
        <taxon>Metazoa</taxon>
        <taxon>Ecdysozoa</taxon>
        <taxon>Arthropoda</taxon>
        <taxon>Hexapoda</taxon>
        <taxon>Insecta</taxon>
        <taxon>Pterygota</taxon>
        <taxon>Neoptera</taxon>
        <taxon>Endopterygota</taxon>
        <taxon>Lepidoptera</taxon>
        <taxon>Glossata</taxon>
        <taxon>Ditrysia</taxon>
        <taxon>Papilionoidea</taxon>
        <taxon>Papilionidae</taxon>
        <taxon>Parnassiinae</taxon>
        <taxon>Parnassini</taxon>
        <taxon>Parnassius</taxon>
        <taxon>Driopa</taxon>
    </lineage>
</organism>
<evidence type="ECO:0000313" key="1">
    <source>
        <dbReference type="EMBL" id="CAK1582565.1"/>
    </source>
</evidence>
<dbReference type="Proteomes" id="UP001314205">
    <property type="component" value="Unassembled WGS sequence"/>
</dbReference>